<dbReference type="Pfam" id="PF01909">
    <property type="entry name" value="NTP_transf_2"/>
    <property type="match status" value="1"/>
</dbReference>
<accession>A0A2R4WP29</accession>
<evidence type="ECO:0000259" key="1">
    <source>
        <dbReference type="Pfam" id="PF01909"/>
    </source>
</evidence>
<proteinExistence type="predicted"/>
<dbReference type="OrthoDB" id="559450at2"/>
<dbReference type="Proteomes" id="UP000244755">
    <property type="component" value="Chromosome 1"/>
</dbReference>
<reference evidence="2 3" key="1">
    <citation type="submission" date="2018-04" db="EMBL/GenBank/DDBJ databases">
        <title>Methylobacterium sp. PR1016A genome.</title>
        <authorList>
            <person name="Park W."/>
        </authorList>
    </citation>
    <scope>NUCLEOTIDE SEQUENCE [LARGE SCALE GENOMIC DNA]</scope>
    <source>
        <strain evidence="2 3">PR1016A</strain>
    </source>
</reference>
<dbReference type="RefSeq" id="WP_099955071.1">
    <property type="nucleotide sequence ID" value="NZ_CP028843.1"/>
</dbReference>
<keyword evidence="3" id="KW-1185">Reference proteome</keyword>
<dbReference type="CDD" id="cd05403">
    <property type="entry name" value="NT_KNTase_like"/>
    <property type="match status" value="1"/>
</dbReference>
<dbReference type="EMBL" id="CP028843">
    <property type="protein sequence ID" value="AWB23273.1"/>
    <property type="molecule type" value="Genomic_DNA"/>
</dbReference>
<evidence type="ECO:0000313" key="3">
    <source>
        <dbReference type="Proteomes" id="UP000244755"/>
    </source>
</evidence>
<dbReference type="Gene3D" id="3.30.460.10">
    <property type="entry name" value="Beta Polymerase, domain 2"/>
    <property type="match status" value="1"/>
</dbReference>
<evidence type="ECO:0000313" key="2">
    <source>
        <dbReference type="EMBL" id="AWB23273.1"/>
    </source>
</evidence>
<protein>
    <submittedName>
        <fullName evidence="2">DNA processing protein DprA</fullName>
    </submittedName>
</protein>
<sequence>MDRDEALAHLKAIEPDLRALGVGGLSLYGSVARDEAQPDSDLDILVEPGSDAVYDLRNSMRAYERLAAAFPGLAIGYSTRAGLSAHIRARVEREAVQMF</sequence>
<dbReference type="KEGG" id="mee:DA075_22170"/>
<dbReference type="InterPro" id="IPR002934">
    <property type="entry name" value="Polymerase_NTP_transf_dom"/>
</dbReference>
<dbReference type="InterPro" id="IPR043519">
    <property type="entry name" value="NT_sf"/>
</dbReference>
<dbReference type="SUPFAM" id="SSF81301">
    <property type="entry name" value="Nucleotidyltransferase"/>
    <property type="match status" value="1"/>
</dbReference>
<name>A0A2R4WP29_9HYPH</name>
<gene>
    <name evidence="2" type="ORF">DA075_22170</name>
</gene>
<dbReference type="AlphaFoldDB" id="A0A2R4WP29"/>
<feature type="domain" description="Polymerase nucleotidyl transferase" evidence="1">
    <location>
        <begin position="13"/>
        <end position="47"/>
    </location>
</feature>
<organism evidence="2 3">
    <name type="scientific">Methylobacterium currus</name>
    <dbReference type="NCBI Taxonomy" id="2051553"/>
    <lineage>
        <taxon>Bacteria</taxon>
        <taxon>Pseudomonadati</taxon>
        <taxon>Pseudomonadota</taxon>
        <taxon>Alphaproteobacteria</taxon>
        <taxon>Hyphomicrobiales</taxon>
        <taxon>Methylobacteriaceae</taxon>
        <taxon>Methylobacterium</taxon>
    </lineage>
</organism>
<dbReference type="GO" id="GO:0016779">
    <property type="term" value="F:nucleotidyltransferase activity"/>
    <property type="evidence" value="ECO:0007669"/>
    <property type="project" value="InterPro"/>
</dbReference>